<dbReference type="PANTHER" id="PTHR47074">
    <property type="entry name" value="BNAC02G40300D PROTEIN"/>
    <property type="match status" value="1"/>
</dbReference>
<dbReference type="PANTHER" id="PTHR47074:SF48">
    <property type="entry name" value="POLYNUCLEOTIDYL TRANSFERASE, RIBONUCLEASE H-LIKE SUPERFAMILY PROTEIN"/>
    <property type="match status" value="1"/>
</dbReference>
<protein>
    <recommendedName>
        <fullName evidence="5">Reverse transcriptase</fullName>
    </recommendedName>
</protein>
<keyword evidence="4" id="KW-1185">Reference proteome</keyword>
<evidence type="ECO:0000259" key="2">
    <source>
        <dbReference type="Pfam" id="PF13966"/>
    </source>
</evidence>
<dbReference type="EMBL" id="OZ034821">
    <property type="protein sequence ID" value="CAL1408424.1"/>
    <property type="molecule type" value="Genomic_DNA"/>
</dbReference>
<feature type="domain" description="RNase H type-1" evidence="1">
    <location>
        <begin position="383"/>
        <end position="494"/>
    </location>
</feature>
<dbReference type="Pfam" id="PF13966">
    <property type="entry name" value="zf-RVT"/>
    <property type="match status" value="1"/>
</dbReference>
<dbReference type="InterPro" id="IPR044730">
    <property type="entry name" value="RNase_H-like_dom_plant"/>
</dbReference>
<dbReference type="InterPro" id="IPR002156">
    <property type="entry name" value="RNaseH_domain"/>
</dbReference>
<accession>A0AAV2GCK4</accession>
<sequence length="515" mass="58629">MCKSKHDGGMGFRRFEQFNQALLAKIGWRILTEPDSLLAQVYRGKYFPNGTFLQATARSRPSWGWQSVLFGRQLLERGLRWQIGNGKSASLLHSNWIPQLQLDPPVVNPVIIPDGGDPPVAVVICEGEGRWDEQKLSQWFDPPSCRAIKSIPLPRENLEDKLIWNATADGLFSVKSAYHLAVDLDKRGGGWKATVSWMDRASWIRVWNANIPPKLKVFVWQILNRVLPTTEALIGKRVPVLPRCPVCWDNLETMEHLFLECPVARTLWEYSGLDYVGEGLARHTFPLFLKRLLALISQPQLFMAVVGILWRIWRSRNWVVFEGKQFGIEALMRQFHQQYEEWVRLPVDKGRTLLAPVEEGIGMDGIGGEVICQWDGGIRPGSHAAGGIVLLSPDRMVLLVKGVQFPFLGDPKTVELLVLREAILWCLENRFTNVRFEGDAKVIIDKINQGNARDNRVGAVLEEVLQYLRFHPGLRVRFVGRSSNRVAHMVARKALSLYPIADRGFNYQAWLLSRM</sequence>
<evidence type="ECO:0000313" key="4">
    <source>
        <dbReference type="Proteomes" id="UP001497516"/>
    </source>
</evidence>
<proteinExistence type="predicted"/>
<dbReference type="InterPro" id="IPR012337">
    <property type="entry name" value="RNaseH-like_sf"/>
</dbReference>
<evidence type="ECO:0000259" key="1">
    <source>
        <dbReference type="Pfam" id="PF13456"/>
    </source>
</evidence>
<name>A0AAV2GCK4_9ROSI</name>
<evidence type="ECO:0008006" key="5">
    <source>
        <dbReference type="Google" id="ProtNLM"/>
    </source>
</evidence>
<dbReference type="GO" id="GO:0004523">
    <property type="term" value="F:RNA-DNA hybrid ribonuclease activity"/>
    <property type="evidence" value="ECO:0007669"/>
    <property type="project" value="InterPro"/>
</dbReference>
<dbReference type="InterPro" id="IPR026960">
    <property type="entry name" value="RVT-Znf"/>
</dbReference>
<dbReference type="AlphaFoldDB" id="A0AAV2GCK4"/>
<dbReference type="InterPro" id="IPR036397">
    <property type="entry name" value="RNaseH_sf"/>
</dbReference>
<dbReference type="InterPro" id="IPR052929">
    <property type="entry name" value="RNase_H-like_EbsB-rel"/>
</dbReference>
<dbReference type="GO" id="GO:0003676">
    <property type="term" value="F:nucleic acid binding"/>
    <property type="evidence" value="ECO:0007669"/>
    <property type="project" value="InterPro"/>
</dbReference>
<dbReference type="Pfam" id="PF13456">
    <property type="entry name" value="RVT_3"/>
    <property type="match status" value="1"/>
</dbReference>
<gene>
    <name evidence="3" type="ORF">LTRI10_LOCUS48018</name>
</gene>
<reference evidence="3 4" key="1">
    <citation type="submission" date="2024-04" db="EMBL/GenBank/DDBJ databases">
        <authorList>
            <person name="Fracassetti M."/>
        </authorList>
    </citation>
    <scope>NUCLEOTIDE SEQUENCE [LARGE SCALE GENOMIC DNA]</scope>
</reference>
<organism evidence="3 4">
    <name type="scientific">Linum trigynum</name>
    <dbReference type="NCBI Taxonomy" id="586398"/>
    <lineage>
        <taxon>Eukaryota</taxon>
        <taxon>Viridiplantae</taxon>
        <taxon>Streptophyta</taxon>
        <taxon>Embryophyta</taxon>
        <taxon>Tracheophyta</taxon>
        <taxon>Spermatophyta</taxon>
        <taxon>Magnoliopsida</taxon>
        <taxon>eudicotyledons</taxon>
        <taxon>Gunneridae</taxon>
        <taxon>Pentapetalae</taxon>
        <taxon>rosids</taxon>
        <taxon>fabids</taxon>
        <taxon>Malpighiales</taxon>
        <taxon>Linaceae</taxon>
        <taxon>Linum</taxon>
    </lineage>
</organism>
<dbReference type="CDD" id="cd06222">
    <property type="entry name" value="RNase_H_like"/>
    <property type="match status" value="1"/>
</dbReference>
<feature type="domain" description="Reverse transcriptase zinc-binding" evidence="2">
    <location>
        <begin position="172"/>
        <end position="268"/>
    </location>
</feature>
<dbReference type="Gene3D" id="3.30.420.10">
    <property type="entry name" value="Ribonuclease H-like superfamily/Ribonuclease H"/>
    <property type="match status" value="1"/>
</dbReference>
<evidence type="ECO:0000313" key="3">
    <source>
        <dbReference type="EMBL" id="CAL1408424.1"/>
    </source>
</evidence>
<dbReference type="SUPFAM" id="SSF53098">
    <property type="entry name" value="Ribonuclease H-like"/>
    <property type="match status" value="1"/>
</dbReference>
<dbReference type="Proteomes" id="UP001497516">
    <property type="component" value="Chromosome 8"/>
</dbReference>